<dbReference type="Proteomes" id="UP000632849">
    <property type="component" value="Unassembled WGS sequence"/>
</dbReference>
<accession>A0A919BT72</accession>
<keyword evidence="2" id="KW-1185">Reference proteome</keyword>
<reference evidence="1" key="1">
    <citation type="journal article" date="2014" name="Int. J. Syst. Evol. Microbiol.">
        <title>Complete genome sequence of Corynebacterium casei LMG S-19264T (=DSM 44701T), isolated from a smear-ripened cheese.</title>
        <authorList>
            <consortium name="US DOE Joint Genome Institute (JGI-PGF)"/>
            <person name="Walter F."/>
            <person name="Albersmeier A."/>
            <person name="Kalinowski J."/>
            <person name="Ruckert C."/>
        </authorList>
    </citation>
    <scope>NUCLEOTIDE SEQUENCE</scope>
    <source>
        <strain evidence="1">JCM 4122</strain>
    </source>
</reference>
<dbReference type="AlphaFoldDB" id="A0A919BT72"/>
<proteinExistence type="predicted"/>
<gene>
    <name evidence="1" type="ORF">GCM10017667_49220</name>
</gene>
<name>A0A919BT72_STRFL</name>
<evidence type="ECO:0008006" key="3">
    <source>
        <dbReference type="Google" id="ProtNLM"/>
    </source>
</evidence>
<sequence length="154" mass="16313">MRGERRDWCRTVLVTLVVGAVASGCAGSSRSDEDYRHKAANTAEAAASAVSTARLAVEAAGRGRLTGPYASVLLGEAETDLLAAQATFESRQPPGEAADTVRERLGTLLDDAADALAEVRIGARRGEVRELAEHTGQLRQAAERLEGFEEEMSS</sequence>
<dbReference type="PROSITE" id="PS51257">
    <property type="entry name" value="PROKAR_LIPOPROTEIN"/>
    <property type="match status" value="1"/>
</dbReference>
<organism evidence="1 2">
    <name type="scientific">Streptomyces filamentosus</name>
    <name type="common">Streptomyces roseosporus</name>
    <dbReference type="NCBI Taxonomy" id="67294"/>
    <lineage>
        <taxon>Bacteria</taxon>
        <taxon>Bacillati</taxon>
        <taxon>Actinomycetota</taxon>
        <taxon>Actinomycetes</taxon>
        <taxon>Kitasatosporales</taxon>
        <taxon>Streptomycetaceae</taxon>
        <taxon>Streptomyces</taxon>
    </lineage>
</organism>
<evidence type="ECO:0000313" key="1">
    <source>
        <dbReference type="EMBL" id="GHG10635.1"/>
    </source>
</evidence>
<dbReference type="RefSeq" id="WP_150226828.1">
    <property type="nucleotide sequence ID" value="NZ_BNBE01000002.1"/>
</dbReference>
<dbReference type="EMBL" id="BNBE01000002">
    <property type="protein sequence ID" value="GHG10635.1"/>
    <property type="molecule type" value="Genomic_DNA"/>
</dbReference>
<comment type="caution">
    <text evidence="1">The sequence shown here is derived from an EMBL/GenBank/DDBJ whole genome shotgun (WGS) entry which is preliminary data.</text>
</comment>
<protein>
    <recommendedName>
        <fullName evidence="3">Lipoprotein</fullName>
    </recommendedName>
</protein>
<reference evidence="1" key="2">
    <citation type="submission" date="2020-09" db="EMBL/GenBank/DDBJ databases">
        <authorList>
            <person name="Sun Q."/>
            <person name="Ohkuma M."/>
        </authorList>
    </citation>
    <scope>NUCLEOTIDE SEQUENCE</scope>
    <source>
        <strain evidence="1">JCM 4122</strain>
    </source>
</reference>
<evidence type="ECO:0000313" key="2">
    <source>
        <dbReference type="Proteomes" id="UP000632849"/>
    </source>
</evidence>
<dbReference type="GeneID" id="95657701"/>